<sequence>MSRQLTMMDATAARQAGEARSAIRPFDHRQPGEYDRDTLDRLPVASGGPEWACLTEALYFEARGESLKGQLAVAEVILNRVDSRRYPDSVCGVISQGEQRRDACQFSFRCDGKPETFSEKRAYERVGKIARLMLDGRDRALTSGATHYHTTAVKPSWARRLTRTAQIGRHLFYRLPVQQASN</sequence>
<protein>
    <submittedName>
        <fullName evidence="3">Cell wall hydrolase</fullName>
    </submittedName>
</protein>
<organism evidence="3 4">
    <name type="scientific">Halovulum marinum</name>
    <dbReference type="NCBI Taxonomy" id="2662447"/>
    <lineage>
        <taxon>Bacteria</taxon>
        <taxon>Pseudomonadati</taxon>
        <taxon>Pseudomonadota</taxon>
        <taxon>Alphaproteobacteria</taxon>
        <taxon>Rhodobacterales</taxon>
        <taxon>Paracoccaceae</taxon>
        <taxon>Halovulum</taxon>
    </lineage>
</organism>
<feature type="compositionally biased region" description="Basic and acidic residues" evidence="1">
    <location>
        <begin position="25"/>
        <end position="40"/>
    </location>
</feature>
<dbReference type="Pfam" id="PF07486">
    <property type="entry name" value="Hydrolase_2"/>
    <property type="match status" value="1"/>
</dbReference>
<comment type="caution">
    <text evidence="3">The sequence shown here is derived from an EMBL/GenBank/DDBJ whole genome shotgun (WGS) entry which is preliminary data.</text>
</comment>
<dbReference type="GO" id="GO:0016787">
    <property type="term" value="F:hydrolase activity"/>
    <property type="evidence" value="ECO:0007669"/>
    <property type="project" value="UniProtKB-KW"/>
</dbReference>
<proteinExistence type="predicted"/>
<dbReference type="Gene3D" id="1.10.10.2520">
    <property type="entry name" value="Cell wall hydrolase SleB, domain 1"/>
    <property type="match status" value="1"/>
</dbReference>
<gene>
    <name evidence="3" type="ORF">GE300_10815</name>
</gene>
<feature type="region of interest" description="Disordered" evidence="1">
    <location>
        <begin position="1"/>
        <end position="41"/>
    </location>
</feature>
<reference evidence="3 4" key="1">
    <citation type="submission" date="2019-10" db="EMBL/GenBank/DDBJ databases">
        <title>Cognatihalovulum marinum gen. nov. sp. nov., a new member of the family Rhodobacteraceae isolated from deep seawater of the Northwest Indian Ocean.</title>
        <authorList>
            <person name="Ruan C."/>
            <person name="Wang J."/>
            <person name="Zheng X."/>
            <person name="Song L."/>
            <person name="Zhu Y."/>
            <person name="Huang Y."/>
            <person name="Lu Z."/>
            <person name="Du W."/>
            <person name="Huang L."/>
            <person name="Dai X."/>
        </authorList>
    </citation>
    <scope>NUCLEOTIDE SEQUENCE [LARGE SCALE GENOMIC DNA]</scope>
    <source>
        <strain evidence="3 4">2CG4</strain>
    </source>
</reference>
<evidence type="ECO:0000313" key="3">
    <source>
        <dbReference type="EMBL" id="MSU90101.1"/>
    </source>
</evidence>
<dbReference type="Proteomes" id="UP000474957">
    <property type="component" value="Unassembled WGS sequence"/>
</dbReference>
<dbReference type="InterPro" id="IPR042047">
    <property type="entry name" value="SleB_dom1"/>
</dbReference>
<dbReference type="AlphaFoldDB" id="A0A6L5Z0N8"/>
<evidence type="ECO:0000313" key="4">
    <source>
        <dbReference type="Proteomes" id="UP000474957"/>
    </source>
</evidence>
<feature type="domain" description="Cell wall hydrolase SleB" evidence="2">
    <location>
        <begin position="64"/>
        <end position="173"/>
    </location>
</feature>
<name>A0A6L5Z0N8_9RHOB</name>
<keyword evidence="4" id="KW-1185">Reference proteome</keyword>
<keyword evidence="3" id="KW-0378">Hydrolase</keyword>
<dbReference type="EMBL" id="WIND01000007">
    <property type="protein sequence ID" value="MSU90101.1"/>
    <property type="molecule type" value="Genomic_DNA"/>
</dbReference>
<evidence type="ECO:0000259" key="2">
    <source>
        <dbReference type="Pfam" id="PF07486"/>
    </source>
</evidence>
<evidence type="ECO:0000256" key="1">
    <source>
        <dbReference type="SAM" id="MobiDB-lite"/>
    </source>
</evidence>
<accession>A0A6L5Z0N8</accession>
<dbReference type="InterPro" id="IPR011105">
    <property type="entry name" value="Cell_wall_hydrolase_SleB"/>
</dbReference>